<dbReference type="InterPro" id="IPR016024">
    <property type="entry name" value="ARM-type_fold"/>
</dbReference>
<evidence type="ECO:0000256" key="1">
    <source>
        <dbReference type="ARBA" id="ARBA00010409"/>
    </source>
</evidence>
<keyword evidence="2" id="KW-0819">tRNA processing</keyword>
<reference evidence="7 8" key="1">
    <citation type="submission" date="2017-03" db="EMBL/GenBank/DDBJ databases">
        <title>Genome of the blue death feigning beetle - Asbolus verrucosus.</title>
        <authorList>
            <person name="Rider S.D."/>
        </authorList>
    </citation>
    <scope>NUCLEOTIDE SEQUENCE [LARGE SCALE GENOMIC DNA]</scope>
    <source>
        <strain evidence="7">Butters</strain>
        <tissue evidence="7">Head and leg muscle</tissue>
    </source>
</reference>
<comment type="similarity">
    <text evidence="1">Belongs to the THADA family.</text>
</comment>
<keyword evidence="8" id="KW-1185">Reference proteome</keyword>
<evidence type="ECO:0000256" key="2">
    <source>
        <dbReference type="ARBA" id="ARBA00022694"/>
    </source>
</evidence>
<gene>
    <name evidence="7" type="ORF">BDFB_001779</name>
</gene>
<proteinExistence type="inferred from homology"/>
<evidence type="ECO:0000256" key="3">
    <source>
        <dbReference type="ARBA" id="ARBA00035698"/>
    </source>
</evidence>
<dbReference type="InterPro" id="IPR056843">
    <property type="entry name" value="THADA-like_TPR"/>
</dbReference>
<feature type="domain" description="tRNA (32-2'-O)-methyltransferase regulator THADA-like C-terminal TPR repeats region" evidence="6">
    <location>
        <begin position="1136"/>
        <end position="1289"/>
    </location>
</feature>
<dbReference type="PANTHER" id="PTHR14387">
    <property type="entry name" value="THADA/DEATH RECEPTOR INTERACTING PROTEIN"/>
    <property type="match status" value="1"/>
</dbReference>
<comment type="caution">
    <text evidence="7">The sequence shown here is derived from an EMBL/GenBank/DDBJ whole genome shotgun (WGS) entry which is preliminary data.</text>
</comment>
<dbReference type="Pfam" id="PF25150">
    <property type="entry name" value="TPR_Trm732"/>
    <property type="match status" value="1"/>
</dbReference>
<protein>
    <recommendedName>
        <fullName evidence="3">tRNA (32-2'-O)-methyltransferase regulator THADA</fullName>
    </recommendedName>
</protein>
<accession>A0A482VTV0</accession>
<evidence type="ECO:0000259" key="4">
    <source>
        <dbReference type="Pfam" id="PF10350"/>
    </source>
</evidence>
<sequence>MASVSGLFRDAEFKFVSQFEICAEESDVYCMLEQIDHCSSDAQYKELIDKILTKYLEDHEGYYGKYVRNVLIEFFARSSSKKNLRKYMYEKLNSIKIEDRTVFEYVMDDITREIIENVNNFRIFRLKQGAQVLCFLFCYIQNFTSPANYEYLLETTFSFYLLILEVYTSQLFNSRFSKDDHVGRGILEYEDCYSVLHSTLKHLVLVVPRSLRHFENYAVKVIWLSYQMLKCHSRLKFEAIVKCGLLFAYFLNALPPEEREFSKWKQHPILDLIDNRESEYCIVLRTKRFPNLFVTDSMKVVLNLAVYNSVVSETLLAVKIGQITLLEYVYFNLIELGKQLTSSPEQIVQIGRTLEGMSNILRGLENFNQVFYKGLEFCWVHLDHFVEQVVSNTKKFLSALVQQAVVLYEKSQMQLLEDFFRDLNALSVFGKVRMNALHGICESVHCDYILTYCPDVQNQLLTLIASASFHDMAGHTYVHLMEKHLTDLPEEDSIRLWLRPVLNILRQPNVKFASLFEEIVTYAFKYKPSVFRKLFNPKTAGSAAECSIVLQCIHYARMKGITLPMDPEANPNEYWRNLIVKTKLELYMVHQDDEVRIKVLQAVAECQKSTEEFTEWELWYLIRYFQYNVSTQVPNIRNRIISYFKKIFTRYQASYSILAKNATSLENKLKDEPNDEECAEMLRRHKKIMQEYSNFLVHFVQVLILYLSPDANYSRRSISLELLLFLHGICDPVEWRAIFHQDDINNLKHILNDSYENNKSLAVSVLRTLPPTAIGFDNEENTRRYFERCMNMACDIRPSQSLSACYMFQVVLQSQFQFRTHEKNATDMTTNGQCLMLMALAEKLEIMFQSTNEDVTEAAKSTPLYSLLLSCRNLLRNRDIRDNNEVYAFIFNKLATLCLTMKTHIMPVVCNLSPEGHIPDCEDSDDSFVESDQSSKAQMILVYAWKTMKEIMLILAEIANQTVTLENVLVMLSEEHLLNIGDFFMDVFIQTKHRGVFEQAHVAFSTICRSFIHSRRENLNNLPVKWLNEAVALCTGKKTDNRLCATRRSAGLPFLILSILPTLSETNREHVRRSIDPLLAVAGNTKEDNDELRMHCLNVLRFMFNNSKLSDLLTGFIDRGAMAALLGFNSKTWGVRNSATLLLSTVITKIFGVARGCSDHPDACDKNRMTLAVFHLRYPRLLDFLLQKVSEECGKTDSLLLHPVLLILSRLYPSHSDRITTKVEKHLPFVNVCIANSSYRTRDLAARASVSLISENLLQEQLSRNFERISYPNIRDTECHGLLLQVRHIFQTTIFDELPISEYLTKSLYLLTQAGKQFSHLTVSLYMDIIFMLLTKYRDYKNLELLKEVVRLLSMQKFDDNHITTSRTAYAWSSFQLLLFIVLNKFEHVPATYPIIVSSIVKSLYGSDIEMKKKSLHFLIYLNQLYSDDQYKEHPLITAGEVEICPLIKALVHSFDFKSKKELLTYMHPFLTPFFYAELRNIDREDDDFFVLIFLLLRFYPCFFVGLQTQRKQAVIEWFLTMASMHNEEVISGIITCMKTFILTLDDDKLKQLKYSEMIQLLMESSSPGAADFRRLSVAQFLVSAQVLFKCKIFTEFDRYNVLNVIMVLMEDEEAIVRNTISTFPTKRNRVITTPALWHVIPNKARATLLVSTASEFKNDVAICCLASWALRRLPEVKADASEVYERGELNIFAENIPVTQCATRVLHTLLWTLGDVLKYEDRSIFVEEQTLLITTVVLNALIKIPSPMMDRETKRTVICVFKCIAKFIEDCTIGNDFHNNFKTFFNNKILKFLRASLKTDYSSAKTFLTYLYNPILKVHFRFPPQ</sequence>
<evidence type="ECO:0000313" key="7">
    <source>
        <dbReference type="EMBL" id="RZC36295.1"/>
    </source>
</evidence>
<evidence type="ECO:0000259" key="5">
    <source>
        <dbReference type="Pfam" id="PF25150"/>
    </source>
</evidence>
<dbReference type="OrthoDB" id="73997at2759"/>
<dbReference type="Proteomes" id="UP000292052">
    <property type="component" value="Unassembled WGS sequence"/>
</dbReference>
<evidence type="ECO:0000259" key="6">
    <source>
        <dbReference type="Pfam" id="PF25151"/>
    </source>
</evidence>
<dbReference type="Pfam" id="PF10350">
    <property type="entry name" value="DUF2428"/>
    <property type="match status" value="1"/>
</dbReference>
<dbReference type="SUPFAM" id="SSF48371">
    <property type="entry name" value="ARM repeat"/>
    <property type="match status" value="3"/>
</dbReference>
<dbReference type="Pfam" id="PF25151">
    <property type="entry name" value="TPR_Trm732_C"/>
    <property type="match status" value="1"/>
</dbReference>
<dbReference type="InterPro" id="IPR051954">
    <property type="entry name" value="tRNA_methyltransferase_THADA"/>
</dbReference>
<organism evidence="7 8">
    <name type="scientific">Asbolus verrucosus</name>
    <name type="common">Desert ironclad beetle</name>
    <dbReference type="NCBI Taxonomy" id="1661398"/>
    <lineage>
        <taxon>Eukaryota</taxon>
        <taxon>Metazoa</taxon>
        <taxon>Ecdysozoa</taxon>
        <taxon>Arthropoda</taxon>
        <taxon>Hexapoda</taxon>
        <taxon>Insecta</taxon>
        <taxon>Pterygota</taxon>
        <taxon>Neoptera</taxon>
        <taxon>Endopterygota</taxon>
        <taxon>Coleoptera</taxon>
        <taxon>Polyphaga</taxon>
        <taxon>Cucujiformia</taxon>
        <taxon>Tenebrionidae</taxon>
        <taxon>Pimeliinae</taxon>
        <taxon>Asbolus</taxon>
    </lineage>
</organism>
<dbReference type="GO" id="GO:0030488">
    <property type="term" value="P:tRNA methylation"/>
    <property type="evidence" value="ECO:0007669"/>
    <property type="project" value="TreeGrafter"/>
</dbReference>
<dbReference type="InterPro" id="IPR019442">
    <property type="entry name" value="THADA/TRM732_DUF2428"/>
</dbReference>
<feature type="domain" description="DUF2428" evidence="4">
    <location>
        <begin position="890"/>
        <end position="1133"/>
    </location>
</feature>
<feature type="domain" description="tRNA (32-2'-O)-methyltransferase regulator THADA-like TPR repeats region" evidence="5">
    <location>
        <begin position="495"/>
        <end position="726"/>
    </location>
</feature>
<name>A0A482VTV0_ASBVE</name>
<dbReference type="EMBL" id="QDEB01063370">
    <property type="protein sequence ID" value="RZC36295.1"/>
    <property type="molecule type" value="Genomic_DNA"/>
</dbReference>
<dbReference type="STRING" id="1661398.A0A482VTV0"/>
<dbReference type="GO" id="GO:0005829">
    <property type="term" value="C:cytosol"/>
    <property type="evidence" value="ECO:0007669"/>
    <property type="project" value="TreeGrafter"/>
</dbReference>
<dbReference type="PANTHER" id="PTHR14387:SF7">
    <property type="entry name" value="THYROID ADENOMA-ASSOCIATED PROTEIN"/>
    <property type="match status" value="1"/>
</dbReference>
<evidence type="ECO:0000313" key="8">
    <source>
        <dbReference type="Proteomes" id="UP000292052"/>
    </source>
</evidence>
<dbReference type="InterPro" id="IPR056842">
    <property type="entry name" value="THADA-like_TPR_C"/>
</dbReference>